<sequence>MPNEDPEPVHRGTPHFCALDRFNKTLEGGMRLQHLKILEWSRTRRNMRVKGYLIEANQRSPEQGSQPKNAGTRF</sequence>
<feature type="compositionally biased region" description="Polar residues" evidence="1">
    <location>
        <begin position="57"/>
        <end position="74"/>
    </location>
</feature>
<dbReference type="Proteomes" id="UP001180020">
    <property type="component" value="Unassembled WGS sequence"/>
</dbReference>
<reference evidence="2" key="2">
    <citation type="submission" date="2023-06" db="EMBL/GenBank/DDBJ databases">
        <authorList>
            <person name="Ma L."/>
            <person name="Liu K.-W."/>
            <person name="Li Z."/>
            <person name="Hsiao Y.-Y."/>
            <person name="Qi Y."/>
            <person name="Fu T."/>
            <person name="Tang G."/>
            <person name="Zhang D."/>
            <person name="Sun W.-H."/>
            <person name="Liu D.-K."/>
            <person name="Li Y."/>
            <person name="Chen G.-Z."/>
            <person name="Liu X.-D."/>
            <person name="Liao X.-Y."/>
            <person name="Jiang Y.-T."/>
            <person name="Yu X."/>
            <person name="Hao Y."/>
            <person name="Huang J."/>
            <person name="Zhao X.-W."/>
            <person name="Ke S."/>
            <person name="Chen Y.-Y."/>
            <person name="Wu W.-L."/>
            <person name="Hsu J.-L."/>
            <person name="Lin Y.-F."/>
            <person name="Huang M.-D."/>
            <person name="Li C.-Y."/>
            <person name="Huang L."/>
            <person name="Wang Z.-W."/>
            <person name="Zhao X."/>
            <person name="Zhong W.-Y."/>
            <person name="Peng D.-H."/>
            <person name="Ahmad S."/>
            <person name="Lan S."/>
            <person name="Zhang J.-S."/>
            <person name="Tsai W.-C."/>
            <person name="Van De Peer Y."/>
            <person name="Liu Z.-J."/>
        </authorList>
    </citation>
    <scope>NUCLEOTIDE SEQUENCE</scope>
    <source>
        <strain evidence="2">CP</strain>
        <tissue evidence="2">Leaves</tissue>
    </source>
</reference>
<comment type="caution">
    <text evidence="2">The sequence shown here is derived from an EMBL/GenBank/DDBJ whole genome shotgun (WGS) entry which is preliminary data.</text>
</comment>
<dbReference type="AlphaFoldDB" id="A0AAV9FMI1"/>
<proteinExistence type="predicted"/>
<gene>
    <name evidence="2" type="ORF">QJS10_CPA01g00654</name>
</gene>
<evidence type="ECO:0000313" key="3">
    <source>
        <dbReference type="Proteomes" id="UP001180020"/>
    </source>
</evidence>
<evidence type="ECO:0000256" key="1">
    <source>
        <dbReference type="SAM" id="MobiDB-lite"/>
    </source>
</evidence>
<dbReference type="EMBL" id="JAUJYO010000001">
    <property type="protein sequence ID" value="KAK1326967.1"/>
    <property type="molecule type" value="Genomic_DNA"/>
</dbReference>
<organism evidence="2 3">
    <name type="scientific">Acorus calamus</name>
    <name type="common">Sweet flag</name>
    <dbReference type="NCBI Taxonomy" id="4465"/>
    <lineage>
        <taxon>Eukaryota</taxon>
        <taxon>Viridiplantae</taxon>
        <taxon>Streptophyta</taxon>
        <taxon>Embryophyta</taxon>
        <taxon>Tracheophyta</taxon>
        <taxon>Spermatophyta</taxon>
        <taxon>Magnoliopsida</taxon>
        <taxon>Liliopsida</taxon>
        <taxon>Acoraceae</taxon>
        <taxon>Acorus</taxon>
    </lineage>
</organism>
<accession>A0AAV9FMI1</accession>
<feature type="region of interest" description="Disordered" evidence="1">
    <location>
        <begin position="53"/>
        <end position="74"/>
    </location>
</feature>
<protein>
    <submittedName>
        <fullName evidence="2">Uncharacterized protein</fullName>
    </submittedName>
</protein>
<evidence type="ECO:0000313" key="2">
    <source>
        <dbReference type="EMBL" id="KAK1326967.1"/>
    </source>
</evidence>
<name>A0AAV9FMI1_ACOCL</name>
<reference evidence="2" key="1">
    <citation type="journal article" date="2023" name="Nat. Commun.">
        <title>Diploid and tetraploid genomes of Acorus and the evolution of monocots.</title>
        <authorList>
            <person name="Ma L."/>
            <person name="Liu K.W."/>
            <person name="Li Z."/>
            <person name="Hsiao Y.Y."/>
            <person name="Qi Y."/>
            <person name="Fu T."/>
            <person name="Tang G.D."/>
            <person name="Zhang D."/>
            <person name="Sun W.H."/>
            <person name="Liu D.K."/>
            <person name="Li Y."/>
            <person name="Chen G.Z."/>
            <person name="Liu X.D."/>
            <person name="Liao X.Y."/>
            <person name="Jiang Y.T."/>
            <person name="Yu X."/>
            <person name="Hao Y."/>
            <person name="Huang J."/>
            <person name="Zhao X.W."/>
            <person name="Ke S."/>
            <person name="Chen Y.Y."/>
            <person name="Wu W.L."/>
            <person name="Hsu J.L."/>
            <person name="Lin Y.F."/>
            <person name="Huang M.D."/>
            <person name="Li C.Y."/>
            <person name="Huang L."/>
            <person name="Wang Z.W."/>
            <person name="Zhao X."/>
            <person name="Zhong W.Y."/>
            <person name="Peng D.H."/>
            <person name="Ahmad S."/>
            <person name="Lan S."/>
            <person name="Zhang J.S."/>
            <person name="Tsai W.C."/>
            <person name="Van de Peer Y."/>
            <person name="Liu Z.J."/>
        </authorList>
    </citation>
    <scope>NUCLEOTIDE SEQUENCE</scope>
    <source>
        <strain evidence="2">CP</strain>
    </source>
</reference>
<keyword evidence="3" id="KW-1185">Reference proteome</keyword>